<accession>A0ABW5YVB1</accession>
<name>A0ABW5YVB1_9SPHI</name>
<sequence length="304" mass="33492">MKKIILFLSWILAGSTIYAQNTKDYLETSVTFPSNYKIGDYIEFAKAMPTAAASSSFYEISISYDRGYMAAAATHIASSSHSNPNIWREAGRINNNIYATNGFNFTVDHNSGTKSFRIRAINTLGNATTLPVNIKIRSINANLGYTLLNLPMANEPNQVNLLPMTYDWDLIVGNTIESTGGILAIKAASNGNVGIGTPTPSEKLAVNGKIRAQEIRVDAGPWPDYVFQEGYSLTPLDSLEQFVKTNKHLPNVSSALQVEKEGVELGELNKQLLQKVEELTLYLIDQHKEIRDLKAEMKALKAGK</sequence>
<reference evidence="3" key="1">
    <citation type="journal article" date="2019" name="Int. J. Syst. Evol. Microbiol.">
        <title>The Global Catalogue of Microorganisms (GCM) 10K type strain sequencing project: providing services to taxonomists for standard genome sequencing and annotation.</title>
        <authorList>
            <consortium name="The Broad Institute Genomics Platform"/>
            <consortium name="The Broad Institute Genome Sequencing Center for Infectious Disease"/>
            <person name="Wu L."/>
            <person name="Ma J."/>
        </authorList>
    </citation>
    <scope>NUCLEOTIDE SEQUENCE [LARGE SCALE GENOMIC DNA]</scope>
    <source>
        <strain evidence="3">KCTC 22209</strain>
    </source>
</reference>
<evidence type="ECO:0000256" key="1">
    <source>
        <dbReference type="SAM" id="SignalP"/>
    </source>
</evidence>
<organism evidence="2 3">
    <name type="scientific">Sphingobacterium anhuiense</name>
    <dbReference type="NCBI Taxonomy" id="493780"/>
    <lineage>
        <taxon>Bacteria</taxon>
        <taxon>Pseudomonadati</taxon>
        <taxon>Bacteroidota</taxon>
        <taxon>Sphingobacteriia</taxon>
        <taxon>Sphingobacteriales</taxon>
        <taxon>Sphingobacteriaceae</taxon>
        <taxon>Sphingobacterium</taxon>
    </lineage>
</organism>
<keyword evidence="1" id="KW-0732">Signal</keyword>
<evidence type="ECO:0000313" key="3">
    <source>
        <dbReference type="Proteomes" id="UP001597509"/>
    </source>
</evidence>
<comment type="caution">
    <text evidence="2">The sequence shown here is derived from an EMBL/GenBank/DDBJ whole genome shotgun (WGS) entry which is preliminary data.</text>
</comment>
<evidence type="ECO:0000313" key="2">
    <source>
        <dbReference type="EMBL" id="MFD2904404.1"/>
    </source>
</evidence>
<dbReference type="EMBL" id="JBHUPE010000004">
    <property type="protein sequence ID" value="MFD2904404.1"/>
    <property type="molecule type" value="Genomic_DNA"/>
</dbReference>
<dbReference type="RefSeq" id="WP_380920354.1">
    <property type="nucleotide sequence ID" value="NZ_JBHUPE010000004.1"/>
</dbReference>
<gene>
    <name evidence="2" type="ORF">ACFS6I_10745</name>
</gene>
<feature type="signal peptide" evidence="1">
    <location>
        <begin position="1"/>
        <end position="19"/>
    </location>
</feature>
<dbReference type="Proteomes" id="UP001597509">
    <property type="component" value="Unassembled WGS sequence"/>
</dbReference>
<protein>
    <submittedName>
        <fullName evidence="2">Uncharacterized protein</fullName>
    </submittedName>
</protein>
<keyword evidence="3" id="KW-1185">Reference proteome</keyword>
<feature type="chain" id="PRO_5046048063" evidence="1">
    <location>
        <begin position="20"/>
        <end position="304"/>
    </location>
</feature>
<proteinExistence type="predicted"/>